<dbReference type="SMART" id="SM00382">
    <property type="entry name" value="AAA"/>
    <property type="match status" value="1"/>
</dbReference>
<dbReference type="InterPro" id="IPR003439">
    <property type="entry name" value="ABC_transporter-like_ATP-bd"/>
</dbReference>
<comment type="similarity">
    <text evidence="1">Belongs to the ABC transporter superfamily.</text>
</comment>
<keyword evidence="2" id="KW-0813">Transport</keyword>
<dbReference type="PANTHER" id="PTHR42734:SF19">
    <property type="entry name" value="IRON COMPOUNDS ABC TRANSPORTER, ATP-BINDING PROTEIN"/>
    <property type="match status" value="1"/>
</dbReference>
<dbReference type="GO" id="GO:0016887">
    <property type="term" value="F:ATP hydrolysis activity"/>
    <property type="evidence" value="ECO:0007669"/>
    <property type="project" value="InterPro"/>
</dbReference>
<evidence type="ECO:0000256" key="1">
    <source>
        <dbReference type="ARBA" id="ARBA00005417"/>
    </source>
</evidence>
<evidence type="ECO:0000256" key="3">
    <source>
        <dbReference type="ARBA" id="ARBA00022741"/>
    </source>
</evidence>
<reference evidence="9" key="1">
    <citation type="submission" date="2015-02" db="EMBL/GenBank/DDBJ databases">
        <authorList>
            <person name="Chooi Y.-H."/>
        </authorList>
    </citation>
    <scope>NUCLEOTIDE SEQUENCE [LARGE SCALE GENOMIC DNA]</scope>
    <source>
        <strain evidence="9">strain Y</strain>
    </source>
</reference>
<dbReference type="PROSITE" id="PS50893">
    <property type="entry name" value="ABC_TRANSPORTER_2"/>
    <property type="match status" value="1"/>
</dbReference>
<dbReference type="KEGG" id="fil:BN1229_v1_3159"/>
<dbReference type="PANTHER" id="PTHR42734">
    <property type="entry name" value="METAL TRANSPORT SYSTEM ATP-BINDING PROTEIN TM_0124-RELATED"/>
    <property type="match status" value="1"/>
</dbReference>
<keyword evidence="4" id="KW-0067">ATP-binding</keyword>
<protein>
    <recommendedName>
        <fullName evidence="7">ABC transporter domain-containing protein</fullName>
    </recommendedName>
</protein>
<dbReference type="OrthoDB" id="9805601at2"/>
<sequence>MNQAAPLRTPIIVTRELGTGYPGYAVGRDISLGIAPGEVLCLLGPNGCGKTTLFKTMLGLLPAQAGEVLIDGQPIISLARADIARRVAYVPQAHAAQFPYRVIDMVVMGRTAHLGLFAAPSPADRSKAHEALGALGIDELSEVEYTRISGGQRQLALIARALAQDAPAIVMDEPTASLDFGNQVTVLSEIKRLKGLGLAIVLSTHDPDHAFSVADTVALMHNGGLMSQGPPAAVLTPQALQTVYGVNVSLVDLDGGRTLCAPDYETGRLR</sequence>
<dbReference type="EMBL" id="LN829119">
    <property type="protein sequence ID" value="CPR20781.1"/>
    <property type="molecule type" value="Genomic_DNA"/>
</dbReference>
<dbReference type="CDD" id="cd03214">
    <property type="entry name" value="ABC_Iron-Siderophores_B12_Hemin"/>
    <property type="match status" value="1"/>
</dbReference>
<evidence type="ECO:0000256" key="2">
    <source>
        <dbReference type="ARBA" id="ARBA00022448"/>
    </source>
</evidence>
<name>A0A0D6JI49_9HYPH</name>
<evidence type="ECO:0000256" key="4">
    <source>
        <dbReference type="ARBA" id="ARBA00022840"/>
    </source>
</evidence>
<keyword evidence="5" id="KW-0862">Zinc</keyword>
<dbReference type="PROSITE" id="PS00211">
    <property type="entry name" value="ABC_TRANSPORTER_1"/>
    <property type="match status" value="1"/>
</dbReference>
<accession>A0A0D6JI49</accession>
<evidence type="ECO:0000259" key="7">
    <source>
        <dbReference type="PROSITE" id="PS50893"/>
    </source>
</evidence>
<dbReference type="InterPro" id="IPR003593">
    <property type="entry name" value="AAA+_ATPase"/>
</dbReference>
<dbReference type="InterPro" id="IPR027417">
    <property type="entry name" value="P-loop_NTPase"/>
</dbReference>
<dbReference type="AlphaFoldDB" id="A0A0D6JI49"/>
<proteinExistence type="inferred from homology"/>
<dbReference type="InterPro" id="IPR017871">
    <property type="entry name" value="ABC_transporter-like_CS"/>
</dbReference>
<evidence type="ECO:0000256" key="5">
    <source>
        <dbReference type="ARBA" id="ARBA00022906"/>
    </source>
</evidence>
<evidence type="ECO:0000256" key="6">
    <source>
        <dbReference type="ARBA" id="ARBA00023065"/>
    </source>
</evidence>
<dbReference type="InterPro" id="IPR050153">
    <property type="entry name" value="Metal_Ion_Import_ABC"/>
</dbReference>
<dbReference type="RefSeq" id="WP_046480613.1">
    <property type="nucleotide sequence ID" value="NZ_LN829118.1"/>
</dbReference>
<feature type="domain" description="ABC transporter" evidence="7">
    <location>
        <begin position="7"/>
        <end position="247"/>
    </location>
</feature>
<organism evidence="8 9">
    <name type="scientific">Candidatus Filomicrobium marinum</name>
    <dbReference type="NCBI Taxonomy" id="1608628"/>
    <lineage>
        <taxon>Bacteria</taxon>
        <taxon>Pseudomonadati</taxon>
        <taxon>Pseudomonadota</taxon>
        <taxon>Alphaproteobacteria</taxon>
        <taxon>Hyphomicrobiales</taxon>
        <taxon>Hyphomicrobiaceae</taxon>
        <taxon>Filomicrobium</taxon>
    </lineage>
</organism>
<keyword evidence="5" id="KW-0864">Zinc transport</keyword>
<dbReference type="FunFam" id="3.40.50.300:FF:000134">
    <property type="entry name" value="Iron-enterobactin ABC transporter ATP-binding protein"/>
    <property type="match status" value="1"/>
</dbReference>
<dbReference type="SUPFAM" id="SSF52540">
    <property type="entry name" value="P-loop containing nucleoside triphosphate hydrolases"/>
    <property type="match status" value="1"/>
</dbReference>
<dbReference type="Gene3D" id="3.40.50.300">
    <property type="entry name" value="P-loop containing nucleotide triphosphate hydrolases"/>
    <property type="match status" value="1"/>
</dbReference>
<keyword evidence="9" id="KW-1185">Reference proteome</keyword>
<evidence type="ECO:0000313" key="8">
    <source>
        <dbReference type="EMBL" id="CPR20781.1"/>
    </source>
</evidence>
<dbReference type="GO" id="GO:0006829">
    <property type="term" value="P:zinc ion transport"/>
    <property type="evidence" value="ECO:0007669"/>
    <property type="project" value="UniProtKB-KW"/>
</dbReference>
<keyword evidence="6" id="KW-0406">Ion transport</keyword>
<dbReference type="Proteomes" id="UP000033187">
    <property type="component" value="Chromosome 1"/>
</dbReference>
<dbReference type="Pfam" id="PF00005">
    <property type="entry name" value="ABC_tran"/>
    <property type="match status" value="1"/>
</dbReference>
<gene>
    <name evidence="8" type="ORF">YBN1229_v1_2763</name>
</gene>
<dbReference type="GO" id="GO:0005524">
    <property type="term" value="F:ATP binding"/>
    <property type="evidence" value="ECO:0007669"/>
    <property type="project" value="UniProtKB-KW"/>
</dbReference>
<evidence type="ECO:0000313" key="9">
    <source>
        <dbReference type="Proteomes" id="UP000033187"/>
    </source>
</evidence>
<keyword evidence="3" id="KW-0547">Nucleotide-binding</keyword>
<dbReference type="KEGG" id="fiy:BN1229_v1_2763"/>